<evidence type="ECO:0000259" key="12">
    <source>
        <dbReference type="Pfam" id="PF02558"/>
    </source>
</evidence>
<reference evidence="14 15" key="1">
    <citation type="submission" date="2020-08" db="EMBL/GenBank/DDBJ databases">
        <title>Complete Genome Sequence of Effusibacillus dendaii Strain skT53, Isolated from Farmland soil.</title>
        <authorList>
            <person name="Konishi T."/>
            <person name="Kawasaki H."/>
        </authorList>
    </citation>
    <scope>NUCLEOTIDE SEQUENCE [LARGE SCALE GENOMIC DNA]</scope>
    <source>
        <strain evidence="15">skT53</strain>
    </source>
</reference>
<comment type="pathway">
    <text evidence="2 11">Cofactor biosynthesis; (R)-pantothenate biosynthesis; (R)-pantoate from 3-methyl-2-oxobutanoate: step 2/2.</text>
</comment>
<dbReference type="PANTHER" id="PTHR43765">
    <property type="entry name" value="2-DEHYDROPANTOATE 2-REDUCTASE-RELATED"/>
    <property type="match status" value="1"/>
</dbReference>
<sequence>MNEKPDLKIAVIGAGAIGKLVAARLAAAGFSIQMLVRRREQANLLNEKGVTLQQMNGRRMTVPVQATTEATDLAADLVILTVKSFDTAVGASQIADMAGIPYVLSLQNGLGNGEALASVLGAERVLLGITTYGATSLSDGEVAARGEGELVIGEYQSNSAIKQTISDLTQADSIFSQAGWNVRRAADMRKEIWLKALINIGINPLTAIHRTVNGEIAARPDLRKMALAAVWEAGRIAVANGILAMEDVQAAADRMLQVCQQTAANRSSMLQDIENGRPTEIDSLNGQIVQMGKELQIETPVNLVLTHYIKELQNR</sequence>
<dbReference type="GO" id="GO:0050661">
    <property type="term" value="F:NADP binding"/>
    <property type="evidence" value="ECO:0007669"/>
    <property type="project" value="TreeGrafter"/>
</dbReference>
<feature type="domain" description="Ketopantoate reductase N-terminal" evidence="12">
    <location>
        <begin position="9"/>
        <end position="156"/>
    </location>
</feature>
<dbReference type="InterPro" id="IPR008927">
    <property type="entry name" value="6-PGluconate_DH-like_C_sf"/>
</dbReference>
<dbReference type="Gene3D" id="1.10.1040.10">
    <property type="entry name" value="N-(1-d-carboxylethyl)-l-norvaline Dehydrogenase, domain 2"/>
    <property type="match status" value="1"/>
</dbReference>
<evidence type="ECO:0000256" key="5">
    <source>
        <dbReference type="ARBA" id="ARBA00019465"/>
    </source>
</evidence>
<evidence type="ECO:0000313" key="14">
    <source>
        <dbReference type="EMBL" id="BCJ86087.1"/>
    </source>
</evidence>
<dbReference type="EMBL" id="AP023366">
    <property type="protein sequence ID" value="BCJ86087.1"/>
    <property type="molecule type" value="Genomic_DNA"/>
</dbReference>
<evidence type="ECO:0000256" key="2">
    <source>
        <dbReference type="ARBA" id="ARBA00004994"/>
    </source>
</evidence>
<feature type="domain" description="Ketopantoate reductase C-terminal" evidence="13">
    <location>
        <begin position="187"/>
        <end position="313"/>
    </location>
</feature>
<dbReference type="InterPro" id="IPR013332">
    <property type="entry name" value="KPR_N"/>
</dbReference>
<comment type="catalytic activity">
    <reaction evidence="10 11">
        <text>(R)-pantoate + NADP(+) = 2-dehydropantoate + NADPH + H(+)</text>
        <dbReference type="Rhea" id="RHEA:16233"/>
        <dbReference type="ChEBI" id="CHEBI:11561"/>
        <dbReference type="ChEBI" id="CHEBI:15378"/>
        <dbReference type="ChEBI" id="CHEBI:15980"/>
        <dbReference type="ChEBI" id="CHEBI:57783"/>
        <dbReference type="ChEBI" id="CHEBI:58349"/>
        <dbReference type="EC" id="1.1.1.169"/>
    </reaction>
</comment>
<dbReference type="Pfam" id="PF02558">
    <property type="entry name" value="ApbA"/>
    <property type="match status" value="1"/>
</dbReference>
<dbReference type="InterPro" id="IPR013328">
    <property type="entry name" value="6PGD_dom2"/>
</dbReference>
<dbReference type="InterPro" id="IPR050838">
    <property type="entry name" value="Ketopantoate_reductase"/>
</dbReference>
<dbReference type="PANTHER" id="PTHR43765:SF2">
    <property type="entry name" value="2-DEHYDROPANTOATE 2-REDUCTASE"/>
    <property type="match status" value="1"/>
</dbReference>
<evidence type="ECO:0000256" key="6">
    <source>
        <dbReference type="ARBA" id="ARBA00022655"/>
    </source>
</evidence>
<dbReference type="EC" id="1.1.1.169" evidence="4 11"/>
<evidence type="ECO:0000256" key="7">
    <source>
        <dbReference type="ARBA" id="ARBA00022857"/>
    </source>
</evidence>
<dbReference type="AlphaFoldDB" id="A0A7I8D7U5"/>
<dbReference type="InterPro" id="IPR036291">
    <property type="entry name" value="NAD(P)-bd_dom_sf"/>
</dbReference>
<keyword evidence="15" id="KW-1185">Reference proteome</keyword>
<evidence type="ECO:0000256" key="4">
    <source>
        <dbReference type="ARBA" id="ARBA00013014"/>
    </source>
</evidence>
<evidence type="ECO:0000256" key="10">
    <source>
        <dbReference type="ARBA" id="ARBA00048793"/>
    </source>
</evidence>
<evidence type="ECO:0000256" key="3">
    <source>
        <dbReference type="ARBA" id="ARBA00007870"/>
    </source>
</evidence>
<dbReference type="InterPro" id="IPR013752">
    <property type="entry name" value="KPA_reductase"/>
</dbReference>
<dbReference type="GO" id="GO:0005737">
    <property type="term" value="C:cytoplasm"/>
    <property type="evidence" value="ECO:0007669"/>
    <property type="project" value="TreeGrafter"/>
</dbReference>
<evidence type="ECO:0000256" key="1">
    <source>
        <dbReference type="ARBA" id="ARBA00002919"/>
    </source>
</evidence>
<organism evidence="14 15">
    <name type="scientific">Effusibacillus dendaii</name>
    <dbReference type="NCBI Taxonomy" id="2743772"/>
    <lineage>
        <taxon>Bacteria</taxon>
        <taxon>Bacillati</taxon>
        <taxon>Bacillota</taxon>
        <taxon>Bacilli</taxon>
        <taxon>Bacillales</taxon>
        <taxon>Alicyclobacillaceae</taxon>
        <taxon>Effusibacillus</taxon>
    </lineage>
</organism>
<dbReference type="InterPro" id="IPR003710">
    <property type="entry name" value="ApbA"/>
</dbReference>
<protein>
    <recommendedName>
        <fullName evidence="5 11">2-dehydropantoate 2-reductase</fullName>
        <ecNumber evidence="4 11">1.1.1.169</ecNumber>
    </recommendedName>
    <alternativeName>
        <fullName evidence="9 11">Ketopantoate reductase</fullName>
    </alternativeName>
</protein>
<dbReference type="GO" id="GO:0015940">
    <property type="term" value="P:pantothenate biosynthetic process"/>
    <property type="evidence" value="ECO:0007669"/>
    <property type="project" value="UniProtKB-UniPathway"/>
</dbReference>
<evidence type="ECO:0000313" key="15">
    <source>
        <dbReference type="Proteomes" id="UP000593802"/>
    </source>
</evidence>
<evidence type="ECO:0000256" key="8">
    <source>
        <dbReference type="ARBA" id="ARBA00023002"/>
    </source>
</evidence>
<evidence type="ECO:0000259" key="13">
    <source>
        <dbReference type="Pfam" id="PF08546"/>
    </source>
</evidence>
<dbReference type="Pfam" id="PF08546">
    <property type="entry name" value="ApbA_C"/>
    <property type="match status" value="1"/>
</dbReference>
<accession>A0A7I8D7U5</accession>
<gene>
    <name evidence="14" type="primary">panE</name>
    <name evidence="14" type="ORF">skT53_10720</name>
</gene>
<evidence type="ECO:0000256" key="11">
    <source>
        <dbReference type="RuleBase" id="RU362068"/>
    </source>
</evidence>
<comment type="function">
    <text evidence="1 11">Catalyzes the NADPH-dependent reduction of ketopantoate into pantoic acid.</text>
</comment>
<dbReference type="UniPathway" id="UPA00028">
    <property type="reaction ID" value="UER00004"/>
</dbReference>
<dbReference type="SUPFAM" id="SSF48179">
    <property type="entry name" value="6-phosphogluconate dehydrogenase C-terminal domain-like"/>
    <property type="match status" value="1"/>
</dbReference>
<dbReference type="Gene3D" id="3.40.50.720">
    <property type="entry name" value="NAD(P)-binding Rossmann-like Domain"/>
    <property type="match status" value="1"/>
</dbReference>
<name>A0A7I8D7U5_9BACL</name>
<comment type="similarity">
    <text evidence="3 11">Belongs to the ketopantoate reductase family.</text>
</comment>
<keyword evidence="8 11" id="KW-0560">Oxidoreductase</keyword>
<dbReference type="RefSeq" id="WP_200760127.1">
    <property type="nucleotide sequence ID" value="NZ_AP023366.1"/>
</dbReference>
<dbReference type="GO" id="GO:0008677">
    <property type="term" value="F:2-dehydropantoate 2-reductase activity"/>
    <property type="evidence" value="ECO:0007669"/>
    <property type="project" value="UniProtKB-EC"/>
</dbReference>
<dbReference type="Proteomes" id="UP000593802">
    <property type="component" value="Chromosome"/>
</dbReference>
<proteinExistence type="inferred from homology"/>
<dbReference type="NCBIfam" id="TIGR00745">
    <property type="entry name" value="apbA_panE"/>
    <property type="match status" value="1"/>
</dbReference>
<dbReference type="FunFam" id="1.10.1040.10:FF:000017">
    <property type="entry name" value="2-dehydropantoate 2-reductase"/>
    <property type="match status" value="1"/>
</dbReference>
<evidence type="ECO:0000256" key="9">
    <source>
        <dbReference type="ARBA" id="ARBA00032024"/>
    </source>
</evidence>
<dbReference type="KEGG" id="eff:skT53_10720"/>
<keyword evidence="7 11" id="KW-0521">NADP</keyword>
<keyword evidence="6 11" id="KW-0566">Pantothenate biosynthesis</keyword>
<dbReference type="SUPFAM" id="SSF51735">
    <property type="entry name" value="NAD(P)-binding Rossmann-fold domains"/>
    <property type="match status" value="1"/>
</dbReference>